<sequence length="141" mass="15182">MKAALPPVPEQRVDDDDDDAPRPVPSRTPARRRHLRAGRVAFALLVVVIAVLAWIPGRQFPAPNSHDKLNHLLAFTTLMAVGWRVFPAQRLRALAGLFAFGVLIELVQLGVPGRSAEFGDLLADALGLGLGAALGALLDRR</sequence>
<reference evidence="4 5" key="2">
    <citation type="journal article" date="2016" name="Science">
        <title>A bacterium that degrades and assimilates poly(ethylene terephthalate).</title>
        <authorList>
            <person name="Yoshida S."/>
            <person name="Hiraga K."/>
            <person name="Takehana T."/>
            <person name="Taniguchi I."/>
            <person name="Yamaji H."/>
            <person name="Maeda Y."/>
            <person name="Toyohara K."/>
            <person name="Miyamoto K."/>
            <person name="Kimura Y."/>
            <person name="Oda K."/>
        </authorList>
    </citation>
    <scope>NUCLEOTIDE SEQUENCE [LARGE SCALE GENOMIC DNA]</scope>
    <source>
        <strain evidence="5">NBRC 110686 / TISTR 2288 / 201-F6</strain>
    </source>
</reference>
<dbReference type="NCBIfam" id="NF037970">
    <property type="entry name" value="vanZ_1"/>
    <property type="match status" value="1"/>
</dbReference>
<dbReference type="STRING" id="1547922.ISF6_2867"/>
<dbReference type="InterPro" id="IPR006976">
    <property type="entry name" value="VanZ-like"/>
</dbReference>
<feature type="transmembrane region" description="Helical" evidence="2">
    <location>
        <begin position="37"/>
        <end position="57"/>
    </location>
</feature>
<evidence type="ECO:0000313" key="5">
    <source>
        <dbReference type="Proteomes" id="UP000037660"/>
    </source>
</evidence>
<dbReference type="AlphaFoldDB" id="A0A0K8P2V6"/>
<dbReference type="PANTHER" id="PTHR28008">
    <property type="entry name" value="DOMAIN PROTEIN, PUTATIVE (AFU_ORTHOLOGUE AFUA_3G10980)-RELATED"/>
    <property type="match status" value="1"/>
</dbReference>
<keyword evidence="5" id="KW-1185">Reference proteome</keyword>
<evidence type="ECO:0000256" key="2">
    <source>
        <dbReference type="SAM" id="Phobius"/>
    </source>
</evidence>
<evidence type="ECO:0000259" key="3">
    <source>
        <dbReference type="Pfam" id="PF04892"/>
    </source>
</evidence>
<name>A0A0K8P2V6_PISS1</name>
<comment type="caution">
    <text evidence="4">The sequence shown here is derived from an EMBL/GenBank/DDBJ whole genome shotgun (WGS) entry which is preliminary data.</text>
</comment>
<protein>
    <recommendedName>
        <fullName evidence="3">VanZ-like domain-containing protein</fullName>
    </recommendedName>
</protein>
<dbReference type="EMBL" id="BBYR01000041">
    <property type="protein sequence ID" value="GAP37012.1"/>
    <property type="molecule type" value="Genomic_DNA"/>
</dbReference>
<keyword evidence="2" id="KW-0472">Membrane</keyword>
<organism evidence="4 5">
    <name type="scientific">Piscinibacter sakaiensis</name>
    <name type="common">Ideonella sakaiensis</name>
    <dbReference type="NCBI Taxonomy" id="1547922"/>
    <lineage>
        <taxon>Bacteria</taxon>
        <taxon>Pseudomonadati</taxon>
        <taxon>Pseudomonadota</taxon>
        <taxon>Betaproteobacteria</taxon>
        <taxon>Burkholderiales</taxon>
        <taxon>Sphaerotilaceae</taxon>
        <taxon>Piscinibacter</taxon>
    </lineage>
</organism>
<keyword evidence="2" id="KW-0812">Transmembrane</keyword>
<proteinExistence type="predicted"/>
<feature type="transmembrane region" description="Helical" evidence="2">
    <location>
        <begin position="93"/>
        <end position="112"/>
    </location>
</feature>
<evidence type="ECO:0000313" key="4">
    <source>
        <dbReference type="EMBL" id="GAP37012.1"/>
    </source>
</evidence>
<feature type="transmembrane region" description="Helical" evidence="2">
    <location>
        <begin position="118"/>
        <end position="138"/>
    </location>
</feature>
<dbReference type="RefSeq" id="WP_082368398.1">
    <property type="nucleotide sequence ID" value="NZ_BBYR01000041.1"/>
</dbReference>
<feature type="region of interest" description="Disordered" evidence="1">
    <location>
        <begin position="1"/>
        <end position="30"/>
    </location>
</feature>
<reference evidence="5" key="1">
    <citation type="submission" date="2015-07" db="EMBL/GenBank/DDBJ databases">
        <title>Discovery of a poly(ethylene terephthalate assimilation.</title>
        <authorList>
            <person name="Yoshida S."/>
            <person name="Hiraga K."/>
            <person name="Takehana T."/>
            <person name="Taniguchi I."/>
            <person name="Yamaji H."/>
            <person name="Maeda Y."/>
            <person name="Toyohara K."/>
            <person name="Miyamoto K."/>
            <person name="Kimura Y."/>
            <person name="Oda K."/>
        </authorList>
    </citation>
    <scope>NUCLEOTIDE SEQUENCE [LARGE SCALE GENOMIC DNA]</scope>
    <source>
        <strain evidence="5">NBRC 110686 / TISTR 2288 / 201-F6</strain>
    </source>
</reference>
<gene>
    <name evidence="4" type="ORF">ISF6_2867</name>
</gene>
<dbReference type="Pfam" id="PF04892">
    <property type="entry name" value="VanZ"/>
    <property type="match status" value="1"/>
</dbReference>
<dbReference type="PANTHER" id="PTHR28008:SF1">
    <property type="entry name" value="DOMAIN PROTEIN, PUTATIVE (AFU_ORTHOLOGUE AFUA_3G10980)-RELATED"/>
    <property type="match status" value="1"/>
</dbReference>
<accession>A0A0K8P2V6</accession>
<keyword evidence="2" id="KW-1133">Transmembrane helix</keyword>
<feature type="domain" description="VanZ-like" evidence="3">
    <location>
        <begin position="69"/>
        <end position="136"/>
    </location>
</feature>
<dbReference type="Proteomes" id="UP000037660">
    <property type="component" value="Unassembled WGS sequence"/>
</dbReference>
<feature type="transmembrane region" description="Helical" evidence="2">
    <location>
        <begin position="69"/>
        <end position="86"/>
    </location>
</feature>
<dbReference type="OrthoDB" id="5568182at2"/>
<evidence type="ECO:0000256" key="1">
    <source>
        <dbReference type="SAM" id="MobiDB-lite"/>
    </source>
</evidence>